<accession>A0AA40AVT9</accession>
<gene>
    <name evidence="1" type="ORF">B0T26DRAFT_243948</name>
</gene>
<organism evidence="1 2">
    <name type="scientific">Lasiosphaeria miniovina</name>
    <dbReference type="NCBI Taxonomy" id="1954250"/>
    <lineage>
        <taxon>Eukaryota</taxon>
        <taxon>Fungi</taxon>
        <taxon>Dikarya</taxon>
        <taxon>Ascomycota</taxon>
        <taxon>Pezizomycotina</taxon>
        <taxon>Sordariomycetes</taxon>
        <taxon>Sordariomycetidae</taxon>
        <taxon>Sordariales</taxon>
        <taxon>Lasiosphaeriaceae</taxon>
        <taxon>Lasiosphaeria</taxon>
    </lineage>
</organism>
<name>A0AA40AVT9_9PEZI</name>
<dbReference type="GeneID" id="85317226"/>
<proteinExistence type="predicted"/>
<dbReference type="AlphaFoldDB" id="A0AA40AVT9"/>
<evidence type="ECO:0000313" key="2">
    <source>
        <dbReference type="Proteomes" id="UP001172101"/>
    </source>
</evidence>
<dbReference type="RefSeq" id="XP_060298896.1">
    <property type="nucleotide sequence ID" value="XM_060433956.1"/>
</dbReference>
<reference evidence="1" key="1">
    <citation type="submission" date="2023-06" db="EMBL/GenBank/DDBJ databases">
        <title>Genome-scale phylogeny and comparative genomics of the fungal order Sordariales.</title>
        <authorList>
            <consortium name="Lawrence Berkeley National Laboratory"/>
            <person name="Hensen N."/>
            <person name="Bonometti L."/>
            <person name="Westerberg I."/>
            <person name="Brannstrom I.O."/>
            <person name="Guillou S."/>
            <person name="Cros-Aarteil S."/>
            <person name="Calhoun S."/>
            <person name="Haridas S."/>
            <person name="Kuo A."/>
            <person name="Mondo S."/>
            <person name="Pangilinan J."/>
            <person name="Riley R."/>
            <person name="LaButti K."/>
            <person name="Andreopoulos B."/>
            <person name="Lipzen A."/>
            <person name="Chen C."/>
            <person name="Yanf M."/>
            <person name="Daum C."/>
            <person name="Ng V."/>
            <person name="Clum A."/>
            <person name="Steindorff A."/>
            <person name="Ohm R."/>
            <person name="Martin F."/>
            <person name="Silar P."/>
            <person name="Natvig D."/>
            <person name="Lalanne C."/>
            <person name="Gautier V."/>
            <person name="Ament-velasquez S.L."/>
            <person name="Kruys A."/>
            <person name="Hutchinson M.I."/>
            <person name="Powell A.J."/>
            <person name="Barry K."/>
            <person name="Miller A.N."/>
            <person name="Grigoriev I.V."/>
            <person name="Debuchy R."/>
            <person name="Gladieux P."/>
            <person name="Thoren M.H."/>
            <person name="Johannesson H."/>
        </authorList>
    </citation>
    <scope>NUCLEOTIDE SEQUENCE</scope>
    <source>
        <strain evidence="1">SMH2392-1A</strain>
    </source>
</reference>
<sequence>MQRQLQLPGDGCWPSPRRAGVGWGSVRPPLVVYCLGMYSTVGYRRGEAPHEAAPKVEVGKVVPGSFQQLSLYRPSPGLVWSGLVFIERVPFSLELGHVLGIVNGTDCPPLGCARKRLPKRLPSRFPLIGTPGIRKRRLLPGPVEVCRAAISLFQRPGRAPCLGRPVRLLKSNGERRLTQGSGSILVAQALLRSCPRHCPPRPVENGTTTCRSRTLRP</sequence>
<protein>
    <submittedName>
        <fullName evidence="1">Uncharacterized protein</fullName>
    </submittedName>
</protein>
<keyword evidence="2" id="KW-1185">Reference proteome</keyword>
<evidence type="ECO:0000313" key="1">
    <source>
        <dbReference type="EMBL" id="KAK0722972.1"/>
    </source>
</evidence>
<comment type="caution">
    <text evidence="1">The sequence shown here is derived from an EMBL/GenBank/DDBJ whole genome shotgun (WGS) entry which is preliminary data.</text>
</comment>
<dbReference type="EMBL" id="JAUIRO010000003">
    <property type="protein sequence ID" value="KAK0722972.1"/>
    <property type="molecule type" value="Genomic_DNA"/>
</dbReference>
<dbReference type="Proteomes" id="UP001172101">
    <property type="component" value="Unassembled WGS sequence"/>
</dbReference>